<dbReference type="EMBL" id="CARXXK010000001">
    <property type="protein sequence ID" value="CAI6347412.1"/>
    <property type="molecule type" value="Genomic_DNA"/>
</dbReference>
<evidence type="ECO:0000313" key="4">
    <source>
        <dbReference type="Proteomes" id="UP001160148"/>
    </source>
</evidence>
<dbReference type="AlphaFoldDB" id="A0AAV0VSZ6"/>
<dbReference type="InterPro" id="IPR056582">
    <property type="entry name" value="EDRF1_N"/>
</dbReference>
<feature type="domain" description="EDRF1 N-terminal" evidence="2">
    <location>
        <begin position="18"/>
        <end position="187"/>
    </location>
</feature>
<comment type="caution">
    <text evidence="3">The sequence shown here is derived from an EMBL/GenBank/DDBJ whole genome shotgun (WGS) entry which is preliminary data.</text>
</comment>
<dbReference type="GO" id="GO:0045893">
    <property type="term" value="P:positive regulation of DNA-templated transcription"/>
    <property type="evidence" value="ECO:0007669"/>
    <property type="project" value="TreeGrafter"/>
</dbReference>
<accession>A0AAV0VSZ6</accession>
<feature type="domain" description="EDRF1 N-terminal" evidence="2">
    <location>
        <begin position="217"/>
        <end position="462"/>
    </location>
</feature>
<evidence type="ECO:0008006" key="5">
    <source>
        <dbReference type="Google" id="ProtNLM"/>
    </source>
</evidence>
<organism evidence="3 4">
    <name type="scientific">Macrosiphum euphorbiae</name>
    <name type="common">potato aphid</name>
    <dbReference type="NCBI Taxonomy" id="13131"/>
    <lineage>
        <taxon>Eukaryota</taxon>
        <taxon>Metazoa</taxon>
        <taxon>Ecdysozoa</taxon>
        <taxon>Arthropoda</taxon>
        <taxon>Hexapoda</taxon>
        <taxon>Insecta</taxon>
        <taxon>Pterygota</taxon>
        <taxon>Neoptera</taxon>
        <taxon>Paraneoptera</taxon>
        <taxon>Hemiptera</taxon>
        <taxon>Sternorrhyncha</taxon>
        <taxon>Aphidomorpha</taxon>
        <taxon>Aphidoidea</taxon>
        <taxon>Aphididae</taxon>
        <taxon>Macrosiphini</taxon>
        <taxon>Macrosiphum</taxon>
    </lineage>
</organism>
<proteinExistence type="predicted"/>
<gene>
    <name evidence="3" type="ORF">MEUPH1_LOCUS4204</name>
</gene>
<evidence type="ECO:0000259" key="1">
    <source>
        <dbReference type="Pfam" id="PF23723"/>
    </source>
</evidence>
<reference evidence="3 4" key="1">
    <citation type="submission" date="2023-01" db="EMBL/GenBank/DDBJ databases">
        <authorList>
            <person name="Whitehead M."/>
        </authorList>
    </citation>
    <scope>NUCLEOTIDE SEQUENCE [LARGE SCALE GENOMIC DNA]</scope>
</reference>
<keyword evidence="4" id="KW-1185">Reference proteome</keyword>
<feature type="domain" description="EDRF1 TPR repeats region" evidence="1">
    <location>
        <begin position="703"/>
        <end position="1065"/>
    </location>
</feature>
<sequence length="1082" mass="124927">MDKQNTQHSTFNDKNGQIKSKSVLKLSTVQTPNYIRHKLHTNLNLPPPNWLSEKAESYGMRYMPSSDFHGFSSFQMANVFHECIGKVDIISDTKNIKNLCKIPYEKSVSMMVHKIDKTLLLDEFDVQKYLAVETNNEWDWLKKFFYNNIVGSSDIVVKCITYKQNGHNSLQHKSLVSKFLHHTLDSHNDQIKNTIFHSETSVLPALPKISPEDVFSNSSQMHKLFNRHFLWNFEGMQMLIGTDLPIFGSSNNSSLSSRLRDMSKPLSMSTGIDYWLDNLMCNIPETELCYHIKGIVQKYELLKTENLPYLNGSTFSPKNVSDIMQNTISFLKSNANSVGHTYWLFKGKNDDVVKLYDLTTLCSKSLTDNLNPFAVPVAILLYRVACKSKHNPEDRKLYNPVTIQFLLNICLQLDKTKYPQIVTCINYMLSEMYISIYNNPSTTVIEDSTDVNEDSATFHDDSAISSAQFDCGTYSIDIQSLCISHNKENISSSILEYPTSRYLIKTIEECYYKALYYIGSSLSGLQYFKNDKDIMDKTIGKNNMPSCHNPSNAEDIRNHLRLLLYKKASDAYFNLGEKCLTSKNFGIALKCFRRSLECQLCITNTDVNHIFMLVLERCGNCCMFIFKHWDKIEQYSSELETDEKYDFELKKALLNSYNCTNKDLNLIPTSLNNSKESMLSAAEHCYSRALTLETNIHDKNNLSKQIGNVYNENIKMYMEEILMAISNNIPLSPLKLKLFAKKSKTFCTLGSNIFKKVDDEDNFAIINSNLENLYGYIAHYSTKYVVPLNTFIKTEFFNFKAGNAYKKRLSEMGDRSSNSQQWDMVYYKLSSTLFHKAVNEYLAICRCNSSNYRECINLFMEALKYCDLENESPNRFVYEYQTAYIHFGLASLSSDRLGQCITKESPELHPVFIQIKSYCNISFEIFFKIERPLESFEVLIKMITLDMHLIDRTIGPRYLKYVTSILETLRKCVAVFQMFSENKDTIKYSYSADLTQELAIEDDLHFEMRKLHFLLILEENVLKLLKCMIHLALDKSSVKEIKWLADKGDELKIIYSVLLRNSVGDSNYSQLMTAVKQLSTFK</sequence>
<dbReference type="Pfam" id="PF23788">
    <property type="entry name" value="EDRF1_N"/>
    <property type="match status" value="2"/>
</dbReference>
<evidence type="ECO:0000313" key="3">
    <source>
        <dbReference type="EMBL" id="CAI6347412.1"/>
    </source>
</evidence>
<dbReference type="Pfam" id="PF23723">
    <property type="entry name" value="TPR_EDRF1"/>
    <property type="match status" value="1"/>
</dbReference>
<name>A0AAV0VSZ6_9HEMI</name>
<dbReference type="InterPro" id="IPR056583">
    <property type="entry name" value="EDRF1_TPR"/>
</dbReference>
<protein>
    <recommendedName>
        <fullName evidence="5">Erythroid differentiation-related factor 1</fullName>
    </recommendedName>
</protein>
<dbReference type="PANTHER" id="PTHR15000:SF1">
    <property type="entry name" value="ERYTHROID DIFFERENTIATION-RELATED FACTOR 1"/>
    <property type="match status" value="1"/>
</dbReference>
<dbReference type="PANTHER" id="PTHR15000">
    <property type="entry name" value="ERYTHROID DIFFERENTIATION-RELATED FACTOR 1"/>
    <property type="match status" value="1"/>
</dbReference>
<evidence type="ECO:0000259" key="2">
    <source>
        <dbReference type="Pfam" id="PF23788"/>
    </source>
</evidence>
<dbReference type="Proteomes" id="UP001160148">
    <property type="component" value="Unassembled WGS sequence"/>
</dbReference>